<evidence type="ECO:0000313" key="2">
    <source>
        <dbReference type="Proteomes" id="UP001165960"/>
    </source>
</evidence>
<name>A0ACC2UU74_9FUNG</name>
<proteinExistence type="predicted"/>
<reference evidence="1" key="1">
    <citation type="submission" date="2022-04" db="EMBL/GenBank/DDBJ databases">
        <title>Genome of the entomopathogenic fungus Entomophthora muscae.</title>
        <authorList>
            <person name="Elya C."/>
            <person name="Lovett B.R."/>
            <person name="Lee E."/>
            <person name="Macias A.M."/>
            <person name="Hajek A.E."/>
            <person name="De Bivort B.L."/>
            <person name="Kasson M.T."/>
            <person name="De Fine Licht H.H."/>
            <person name="Stajich J.E."/>
        </authorList>
    </citation>
    <scope>NUCLEOTIDE SEQUENCE</scope>
    <source>
        <strain evidence="1">Berkeley</strain>
    </source>
</reference>
<organism evidence="1 2">
    <name type="scientific">Entomophthora muscae</name>
    <dbReference type="NCBI Taxonomy" id="34485"/>
    <lineage>
        <taxon>Eukaryota</taxon>
        <taxon>Fungi</taxon>
        <taxon>Fungi incertae sedis</taxon>
        <taxon>Zoopagomycota</taxon>
        <taxon>Entomophthoromycotina</taxon>
        <taxon>Entomophthoromycetes</taxon>
        <taxon>Entomophthorales</taxon>
        <taxon>Entomophthoraceae</taxon>
        <taxon>Entomophthora</taxon>
    </lineage>
</organism>
<sequence length="60" mass="6439">MGDSSDPALLASRTVFHETLTSTDNVVIDKNPTSNDVNIVSATNVDSHANTIVKCSLQFF</sequence>
<dbReference type="Proteomes" id="UP001165960">
    <property type="component" value="Unassembled WGS sequence"/>
</dbReference>
<evidence type="ECO:0000313" key="1">
    <source>
        <dbReference type="EMBL" id="KAJ9090151.1"/>
    </source>
</evidence>
<dbReference type="EMBL" id="QTSX02000014">
    <property type="protein sequence ID" value="KAJ9090151.1"/>
    <property type="molecule type" value="Genomic_DNA"/>
</dbReference>
<accession>A0ACC2UU74</accession>
<comment type="caution">
    <text evidence="1">The sequence shown here is derived from an EMBL/GenBank/DDBJ whole genome shotgun (WGS) entry which is preliminary data.</text>
</comment>
<protein>
    <submittedName>
        <fullName evidence="1">Uncharacterized protein</fullName>
    </submittedName>
</protein>
<keyword evidence="2" id="KW-1185">Reference proteome</keyword>
<gene>
    <name evidence="1" type="ORF">DSO57_1005322</name>
</gene>